<feature type="region of interest" description="Disordered" evidence="1">
    <location>
        <begin position="106"/>
        <end position="147"/>
    </location>
</feature>
<accession>A0AA39IUD1</accession>
<comment type="caution">
    <text evidence="2">The sequence shown here is derived from an EMBL/GenBank/DDBJ whole genome shotgun (WGS) entry which is preliminary data.</text>
</comment>
<name>A0AA39IUD1_9AGAR</name>
<sequence>MPINSSSSGGSTFTSKVIGKPSCPLRARLPYPYRHYKLPQHERHLQRYRPQSRRISTSCRPMFTIAKISPTTVSLTSSSCSPTIFCSFLYSFFSNTDPRFRRMIEWAKSKPTSPQTRDESPGSTMSIPPISAYRPPSCDSSSRMLPRPSLLRTPKVLSSMRYLPLTKIPRVLDGISWTLDSQQVEEQRRALPTAQIHYT</sequence>
<dbReference type="Proteomes" id="UP001175226">
    <property type="component" value="Unassembled WGS sequence"/>
</dbReference>
<dbReference type="AlphaFoldDB" id="A0AA39IUD1"/>
<feature type="compositionally biased region" description="Polar residues" evidence="1">
    <location>
        <begin position="110"/>
        <end position="126"/>
    </location>
</feature>
<dbReference type="EMBL" id="JAUEPT010000176">
    <property type="protein sequence ID" value="KAK0430035.1"/>
    <property type="molecule type" value="Genomic_DNA"/>
</dbReference>
<organism evidence="2 3">
    <name type="scientific">Armillaria borealis</name>
    <dbReference type="NCBI Taxonomy" id="47425"/>
    <lineage>
        <taxon>Eukaryota</taxon>
        <taxon>Fungi</taxon>
        <taxon>Dikarya</taxon>
        <taxon>Basidiomycota</taxon>
        <taxon>Agaricomycotina</taxon>
        <taxon>Agaricomycetes</taxon>
        <taxon>Agaricomycetidae</taxon>
        <taxon>Agaricales</taxon>
        <taxon>Marasmiineae</taxon>
        <taxon>Physalacriaceae</taxon>
        <taxon>Armillaria</taxon>
    </lineage>
</organism>
<proteinExistence type="predicted"/>
<keyword evidence="3" id="KW-1185">Reference proteome</keyword>
<evidence type="ECO:0000313" key="3">
    <source>
        <dbReference type="Proteomes" id="UP001175226"/>
    </source>
</evidence>
<protein>
    <submittedName>
        <fullName evidence="2">Uncharacterized protein</fullName>
    </submittedName>
</protein>
<reference evidence="2" key="1">
    <citation type="submission" date="2023-06" db="EMBL/GenBank/DDBJ databases">
        <authorList>
            <consortium name="Lawrence Berkeley National Laboratory"/>
            <person name="Ahrendt S."/>
            <person name="Sahu N."/>
            <person name="Indic B."/>
            <person name="Wong-Bajracharya J."/>
            <person name="Merenyi Z."/>
            <person name="Ke H.-M."/>
            <person name="Monk M."/>
            <person name="Kocsube S."/>
            <person name="Drula E."/>
            <person name="Lipzen A."/>
            <person name="Balint B."/>
            <person name="Henrissat B."/>
            <person name="Andreopoulos B."/>
            <person name="Martin F.M."/>
            <person name="Harder C.B."/>
            <person name="Rigling D."/>
            <person name="Ford K.L."/>
            <person name="Foster G.D."/>
            <person name="Pangilinan J."/>
            <person name="Papanicolaou A."/>
            <person name="Barry K."/>
            <person name="LaButti K."/>
            <person name="Viragh M."/>
            <person name="Koriabine M."/>
            <person name="Yan M."/>
            <person name="Riley R."/>
            <person name="Champramary S."/>
            <person name="Plett K.L."/>
            <person name="Tsai I.J."/>
            <person name="Slot J."/>
            <person name="Sipos G."/>
            <person name="Plett J."/>
            <person name="Nagy L.G."/>
            <person name="Grigoriev I.V."/>
        </authorList>
    </citation>
    <scope>NUCLEOTIDE SEQUENCE</scope>
    <source>
        <strain evidence="2">FPL87.14</strain>
    </source>
</reference>
<gene>
    <name evidence="2" type="ORF">EV421DRAFT_354638</name>
</gene>
<evidence type="ECO:0000313" key="2">
    <source>
        <dbReference type="EMBL" id="KAK0430035.1"/>
    </source>
</evidence>
<evidence type="ECO:0000256" key="1">
    <source>
        <dbReference type="SAM" id="MobiDB-lite"/>
    </source>
</evidence>